<dbReference type="EMBL" id="ML978073">
    <property type="protein sequence ID" value="KAF2012243.1"/>
    <property type="molecule type" value="Genomic_DNA"/>
</dbReference>
<reference evidence="1" key="1">
    <citation type="journal article" date="2020" name="Stud. Mycol.">
        <title>101 Dothideomycetes genomes: a test case for predicting lifestyles and emergence of pathogens.</title>
        <authorList>
            <person name="Haridas S."/>
            <person name="Albert R."/>
            <person name="Binder M."/>
            <person name="Bloem J."/>
            <person name="Labutti K."/>
            <person name="Salamov A."/>
            <person name="Andreopoulos B."/>
            <person name="Baker S."/>
            <person name="Barry K."/>
            <person name="Bills G."/>
            <person name="Bluhm B."/>
            <person name="Cannon C."/>
            <person name="Castanera R."/>
            <person name="Culley D."/>
            <person name="Daum C."/>
            <person name="Ezra D."/>
            <person name="Gonzalez J."/>
            <person name="Henrissat B."/>
            <person name="Kuo A."/>
            <person name="Liang C."/>
            <person name="Lipzen A."/>
            <person name="Lutzoni F."/>
            <person name="Magnuson J."/>
            <person name="Mondo S."/>
            <person name="Nolan M."/>
            <person name="Ohm R."/>
            <person name="Pangilinan J."/>
            <person name="Park H.-J."/>
            <person name="Ramirez L."/>
            <person name="Alfaro M."/>
            <person name="Sun H."/>
            <person name="Tritt A."/>
            <person name="Yoshinaga Y."/>
            <person name="Zwiers L.-H."/>
            <person name="Turgeon B."/>
            <person name="Goodwin S."/>
            <person name="Spatafora J."/>
            <person name="Crous P."/>
            <person name="Grigoriev I."/>
        </authorList>
    </citation>
    <scope>NUCLEOTIDE SEQUENCE</scope>
    <source>
        <strain evidence="1">CBS 175.79</strain>
    </source>
</reference>
<protein>
    <submittedName>
        <fullName evidence="1">Uncharacterized protein</fullName>
    </submittedName>
</protein>
<dbReference type="RefSeq" id="XP_033380582.1">
    <property type="nucleotide sequence ID" value="XM_033528891.1"/>
</dbReference>
<keyword evidence="2" id="KW-1185">Reference proteome</keyword>
<evidence type="ECO:0000313" key="2">
    <source>
        <dbReference type="Proteomes" id="UP000799778"/>
    </source>
</evidence>
<dbReference type="GeneID" id="54286288"/>
<dbReference type="Proteomes" id="UP000799778">
    <property type="component" value="Unassembled WGS sequence"/>
</dbReference>
<dbReference type="OrthoDB" id="3794541at2759"/>
<gene>
    <name evidence="1" type="ORF">BU24DRAFT_426091</name>
</gene>
<evidence type="ECO:0000313" key="1">
    <source>
        <dbReference type="EMBL" id="KAF2012243.1"/>
    </source>
</evidence>
<name>A0A6A5XH26_9PLEO</name>
<sequence length="520" mass="58917">MSSSTHNIIGSNPTEFTTSTFPDVHENTRVVAVCAVMDINDADHEEDGCLLSDFYLFNVLLHNLTPKQTWLSLLEPQELVSQYTEYTHGNNEDQRVVLNQDIIDQKLFTPVQLLSQYTAVEDYLRILGREASEASQKGEKLLVLIFGRGHETSKTVLFGPLPCPEQDTDESCRPEHPLLLSRVQAAMPEDLQWTIVTNSFWLGGWTVTTNNIPIPDPWAEELDYVDVGSEVLALEEEMEELSQEEIGINEGFIKHAKRLRSELARFTGRHGDMHKVTFPGMIDEWILFFGERSGIPLADIEERFNALPLRPLCFDPTTATPPTKHPEQLPRGRFCTARAARKHVLNLAVEYANSIPGRSSQSGNQGISSRVAILNQGVDTSWEHIGETLAHLEYRLGCTRAATTCLTLCDIPFPYGLACHEYDHNDYIRNRHCQLYRTIGLEMYERGIFQLLPWRGAQGWMFNKPRQYITVALVEQYKLDPRNGQRNLVISLAKLQSVEPLISAQLSESNVRLDALESTH</sequence>
<organism evidence="1 2">
    <name type="scientific">Aaosphaeria arxii CBS 175.79</name>
    <dbReference type="NCBI Taxonomy" id="1450172"/>
    <lineage>
        <taxon>Eukaryota</taxon>
        <taxon>Fungi</taxon>
        <taxon>Dikarya</taxon>
        <taxon>Ascomycota</taxon>
        <taxon>Pezizomycotina</taxon>
        <taxon>Dothideomycetes</taxon>
        <taxon>Pleosporomycetidae</taxon>
        <taxon>Pleosporales</taxon>
        <taxon>Pleosporales incertae sedis</taxon>
        <taxon>Aaosphaeria</taxon>
    </lineage>
</organism>
<dbReference type="AlphaFoldDB" id="A0A6A5XH26"/>
<proteinExistence type="predicted"/>
<accession>A0A6A5XH26</accession>